<evidence type="ECO:0000313" key="3">
    <source>
        <dbReference type="Proteomes" id="UP000315995"/>
    </source>
</evidence>
<sequence length="178" mass="19817">MQMPTYDPSNAECLVYVYREGLASAVGHDLEIEVTDFRIEVGGDGAVDAEFAADSLRVRHAVEDRQPRPGKLSAKDKKKIERNIQKDVLETKRFPVINFKSTEVQRTDGRVRVDGVLSLHGVERNLGLDGRVDGDQTVAEVGFDQRDFDIAPYKALLGALKLKPRVDVVVRVPFVPSE</sequence>
<evidence type="ECO:0000259" key="1">
    <source>
        <dbReference type="SMART" id="SM00867"/>
    </source>
</evidence>
<dbReference type="OrthoDB" id="9811006at2"/>
<proteinExistence type="predicted"/>
<dbReference type="SMART" id="SM00867">
    <property type="entry name" value="YceI"/>
    <property type="match status" value="1"/>
</dbReference>
<feature type="domain" description="Lipid/polyisoprenoid-binding YceI-like" evidence="1">
    <location>
        <begin position="5"/>
        <end position="175"/>
    </location>
</feature>
<evidence type="ECO:0000313" key="2">
    <source>
        <dbReference type="EMBL" id="QDG54075.1"/>
    </source>
</evidence>
<name>A0A4Y6Q252_PERCE</name>
<reference evidence="2 3" key="1">
    <citation type="submission" date="2019-06" db="EMBL/GenBank/DDBJ databases">
        <title>Persicimonas caeni gen. nov., sp. nov., a predatory bacterium isolated from solar saltern.</title>
        <authorList>
            <person name="Wang S."/>
        </authorList>
    </citation>
    <scope>NUCLEOTIDE SEQUENCE [LARGE SCALE GENOMIC DNA]</scope>
    <source>
        <strain evidence="2 3">YN101</strain>
    </source>
</reference>
<dbReference type="AlphaFoldDB" id="A0A4Y6Q252"/>
<dbReference type="Pfam" id="PF04264">
    <property type="entry name" value="YceI"/>
    <property type="match status" value="1"/>
</dbReference>
<dbReference type="Proteomes" id="UP000315995">
    <property type="component" value="Chromosome"/>
</dbReference>
<dbReference type="InterPro" id="IPR036761">
    <property type="entry name" value="TTHA0802/YceI-like_sf"/>
</dbReference>
<organism evidence="2 3">
    <name type="scientific">Persicimonas caeni</name>
    <dbReference type="NCBI Taxonomy" id="2292766"/>
    <lineage>
        <taxon>Bacteria</taxon>
        <taxon>Deltaproteobacteria</taxon>
        <taxon>Bradymonadales</taxon>
        <taxon>Bradymonadaceae</taxon>
        <taxon>Persicimonas</taxon>
    </lineage>
</organism>
<keyword evidence="3" id="KW-1185">Reference proteome</keyword>
<gene>
    <name evidence="2" type="ORF">FIV42_26035</name>
</gene>
<accession>A0A5B8YG47</accession>
<dbReference type="Gene3D" id="2.40.128.110">
    <property type="entry name" value="Lipid/polyisoprenoid-binding, YceI-like"/>
    <property type="match status" value="1"/>
</dbReference>
<dbReference type="SUPFAM" id="SSF101874">
    <property type="entry name" value="YceI-like"/>
    <property type="match status" value="1"/>
</dbReference>
<dbReference type="InterPro" id="IPR007372">
    <property type="entry name" value="Lipid/polyisoprenoid-bd_YceI"/>
</dbReference>
<protein>
    <submittedName>
        <fullName evidence="2">YceI family protein</fullName>
    </submittedName>
</protein>
<accession>A0A4Y6Q252</accession>
<dbReference type="EMBL" id="CP041186">
    <property type="protein sequence ID" value="QDG54075.1"/>
    <property type="molecule type" value="Genomic_DNA"/>
</dbReference>